<keyword evidence="2" id="KW-1185">Reference proteome</keyword>
<comment type="caution">
    <text evidence="1">The sequence shown here is derived from an EMBL/GenBank/DDBJ whole genome shotgun (WGS) entry which is preliminary data.</text>
</comment>
<name>A0ACC2FG58_DALPE</name>
<accession>A0ACC2FG58</accession>
<evidence type="ECO:0000313" key="2">
    <source>
        <dbReference type="Proteomes" id="UP001157502"/>
    </source>
</evidence>
<reference evidence="1" key="1">
    <citation type="submission" date="2021-05" db="EMBL/GenBank/DDBJ databases">
        <authorList>
            <person name="Pan Q."/>
            <person name="Jouanno E."/>
            <person name="Zahm M."/>
            <person name="Klopp C."/>
            <person name="Cabau C."/>
            <person name="Louis A."/>
            <person name="Berthelot C."/>
            <person name="Parey E."/>
            <person name="Roest Crollius H."/>
            <person name="Montfort J."/>
            <person name="Robinson-Rechavi M."/>
            <person name="Bouchez O."/>
            <person name="Lampietro C."/>
            <person name="Lopez Roques C."/>
            <person name="Donnadieu C."/>
            <person name="Postlethwait J."/>
            <person name="Bobe J."/>
            <person name="Dillon D."/>
            <person name="Chandos A."/>
            <person name="von Hippel F."/>
            <person name="Guiguen Y."/>
        </authorList>
    </citation>
    <scope>NUCLEOTIDE SEQUENCE</scope>
    <source>
        <strain evidence="1">YG-Jan2019</strain>
    </source>
</reference>
<gene>
    <name evidence="1" type="ORF">DPEC_G00298330</name>
</gene>
<protein>
    <submittedName>
        <fullName evidence="1">Uncharacterized protein</fullName>
    </submittedName>
</protein>
<proteinExistence type="predicted"/>
<dbReference type="Proteomes" id="UP001157502">
    <property type="component" value="Chromosome 28"/>
</dbReference>
<dbReference type="EMBL" id="CM055755">
    <property type="protein sequence ID" value="KAJ7990245.1"/>
    <property type="molecule type" value="Genomic_DNA"/>
</dbReference>
<organism evidence="1 2">
    <name type="scientific">Dallia pectoralis</name>
    <name type="common">Alaska blackfish</name>
    <dbReference type="NCBI Taxonomy" id="75939"/>
    <lineage>
        <taxon>Eukaryota</taxon>
        <taxon>Metazoa</taxon>
        <taxon>Chordata</taxon>
        <taxon>Craniata</taxon>
        <taxon>Vertebrata</taxon>
        <taxon>Euteleostomi</taxon>
        <taxon>Actinopterygii</taxon>
        <taxon>Neopterygii</taxon>
        <taxon>Teleostei</taxon>
        <taxon>Protacanthopterygii</taxon>
        <taxon>Esociformes</taxon>
        <taxon>Umbridae</taxon>
        <taxon>Dallia</taxon>
    </lineage>
</organism>
<evidence type="ECO:0000313" key="1">
    <source>
        <dbReference type="EMBL" id="KAJ7990245.1"/>
    </source>
</evidence>
<sequence>MLAFDWPQVYSQPASQPSPLSVPGTQPSRVCHILWIITVPPIFSPVLPEVPAPAGGTPHTLQGTRGQTVGPSVEDWGSSVLPNGPLKSPMNIRKPSGFVLVPMDPETGQITLLSQTLISVGKKIH</sequence>